<feature type="transmembrane region" description="Helical" evidence="1">
    <location>
        <begin position="12"/>
        <end position="40"/>
    </location>
</feature>
<keyword evidence="1" id="KW-1133">Transmembrane helix</keyword>
<gene>
    <name evidence="2" type="ORF">Aiant_69710</name>
</gene>
<keyword evidence="1" id="KW-0472">Membrane</keyword>
<feature type="transmembrane region" description="Helical" evidence="1">
    <location>
        <begin position="116"/>
        <end position="135"/>
    </location>
</feature>
<keyword evidence="3" id="KW-1185">Reference proteome</keyword>
<organism evidence="2 3">
    <name type="scientific">Actinoplanes ianthinogenes</name>
    <dbReference type="NCBI Taxonomy" id="122358"/>
    <lineage>
        <taxon>Bacteria</taxon>
        <taxon>Bacillati</taxon>
        <taxon>Actinomycetota</taxon>
        <taxon>Actinomycetes</taxon>
        <taxon>Micromonosporales</taxon>
        <taxon>Micromonosporaceae</taxon>
        <taxon>Actinoplanes</taxon>
    </lineage>
</organism>
<accession>A0ABM7M3T9</accession>
<protein>
    <submittedName>
        <fullName evidence="2">Uncharacterized protein</fullName>
    </submittedName>
</protein>
<proteinExistence type="predicted"/>
<keyword evidence="1" id="KW-0812">Transmembrane</keyword>
<evidence type="ECO:0000313" key="3">
    <source>
        <dbReference type="Proteomes" id="UP000676967"/>
    </source>
</evidence>
<dbReference type="Proteomes" id="UP000676967">
    <property type="component" value="Chromosome"/>
</dbReference>
<feature type="transmembrane region" description="Helical" evidence="1">
    <location>
        <begin position="141"/>
        <end position="161"/>
    </location>
</feature>
<dbReference type="RefSeq" id="WP_189333818.1">
    <property type="nucleotide sequence ID" value="NZ_AP023356.1"/>
</dbReference>
<reference evidence="2 3" key="1">
    <citation type="submission" date="2020-08" db="EMBL/GenBank/DDBJ databases">
        <title>Whole genome shotgun sequence of Actinoplanes ianthinogenes NBRC 13996.</title>
        <authorList>
            <person name="Komaki H."/>
            <person name="Tamura T."/>
        </authorList>
    </citation>
    <scope>NUCLEOTIDE SEQUENCE [LARGE SCALE GENOMIC DNA]</scope>
    <source>
        <strain evidence="2 3">NBRC 13996</strain>
    </source>
</reference>
<sequence length="181" mass="19136">MTVARHAARTAAFAAAYLLAFWAGGFLFLSPLPVAALWLLAQSRTGRRRFDVIVLATVTAVAATLNGAGPLLAFSLAAAGTLPALLFAVLTDRWAPGWWQGHGDRFRSLRSRLSRLAAAAALSAGTAGLLQAILTPDISRYATALATLRDAAAVLLLVLAARTLRRRPRTPRPTGALTVIR</sequence>
<evidence type="ECO:0000313" key="2">
    <source>
        <dbReference type="EMBL" id="BCJ46314.1"/>
    </source>
</evidence>
<name>A0ABM7M3T9_9ACTN</name>
<evidence type="ECO:0000256" key="1">
    <source>
        <dbReference type="SAM" id="Phobius"/>
    </source>
</evidence>
<dbReference type="EMBL" id="AP023356">
    <property type="protein sequence ID" value="BCJ46314.1"/>
    <property type="molecule type" value="Genomic_DNA"/>
</dbReference>
<feature type="transmembrane region" description="Helical" evidence="1">
    <location>
        <begin position="74"/>
        <end position="95"/>
    </location>
</feature>